<dbReference type="EMBL" id="JACVVK020000600">
    <property type="protein sequence ID" value="KAK7463323.1"/>
    <property type="molecule type" value="Genomic_DNA"/>
</dbReference>
<evidence type="ECO:0000313" key="1">
    <source>
        <dbReference type="EMBL" id="KAK7463323.1"/>
    </source>
</evidence>
<keyword evidence="2" id="KW-1185">Reference proteome</keyword>
<accession>A0ABD0J7K5</accession>
<proteinExistence type="predicted"/>
<reference evidence="1 2" key="1">
    <citation type="journal article" date="2023" name="Sci. Data">
        <title>Genome assembly of the Korean intertidal mud-creeper Batillaria attramentaria.</title>
        <authorList>
            <person name="Patra A.K."/>
            <person name="Ho P.T."/>
            <person name="Jun S."/>
            <person name="Lee S.J."/>
            <person name="Kim Y."/>
            <person name="Won Y.J."/>
        </authorList>
    </citation>
    <scope>NUCLEOTIDE SEQUENCE [LARGE SCALE GENOMIC DNA]</scope>
    <source>
        <strain evidence="1">Wonlab-2016</strain>
    </source>
</reference>
<dbReference type="Proteomes" id="UP001519460">
    <property type="component" value="Unassembled WGS sequence"/>
</dbReference>
<name>A0ABD0J7K5_9CAEN</name>
<gene>
    <name evidence="1" type="ORF">BaRGS_00038124</name>
</gene>
<sequence length="104" mass="11550">MRYITKQQQGPFLGGNVHKTVWPNIELEESDADDRDTTHLILESICAATLRQSKLTKCQFLSYDKRIVLHAASPPNPRIQAPNCGKASGAEAAMQQININTNVM</sequence>
<organism evidence="1 2">
    <name type="scientific">Batillaria attramentaria</name>
    <dbReference type="NCBI Taxonomy" id="370345"/>
    <lineage>
        <taxon>Eukaryota</taxon>
        <taxon>Metazoa</taxon>
        <taxon>Spiralia</taxon>
        <taxon>Lophotrochozoa</taxon>
        <taxon>Mollusca</taxon>
        <taxon>Gastropoda</taxon>
        <taxon>Caenogastropoda</taxon>
        <taxon>Sorbeoconcha</taxon>
        <taxon>Cerithioidea</taxon>
        <taxon>Batillariidae</taxon>
        <taxon>Batillaria</taxon>
    </lineage>
</organism>
<comment type="caution">
    <text evidence="1">The sequence shown here is derived from an EMBL/GenBank/DDBJ whole genome shotgun (WGS) entry which is preliminary data.</text>
</comment>
<dbReference type="AlphaFoldDB" id="A0ABD0J7K5"/>
<protein>
    <submittedName>
        <fullName evidence="1">Uncharacterized protein</fullName>
    </submittedName>
</protein>
<evidence type="ECO:0000313" key="2">
    <source>
        <dbReference type="Proteomes" id="UP001519460"/>
    </source>
</evidence>